<dbReference type="InterPro" id="IPR016039">
    <property type="entry name" value="Thiolase-like"/>
</dbReference>
<keyword evidence="7 14" id="KW-0275">Fatty acid biosynthesis</keyword>
<dbReference type="InterPro" id="IPR013747">
    <property type="entry name" value="ACP_syn_III_C"/>
</dbReference>
<dbReference type="GO" id="GO:0004315">
    <property type="term" value="F:3-oxoacyl-[acyl-carrier-protein] synthase activity"/>
    <property type="evidence" value="ECO:0007669"/>
    <property type="project" value="InterPro"/>
</dbReference>
<comment type="catalytic activity">
    <reaction evidence="11">
        <text>(2S)-2-methylbutanoyl-CoA + malonyl-[ACP] + H(+) = (4S)-4-methyl-3-oxohexanoyl-[ACP] + CO2 + CoA</text>
        <dbReference type="Rhea" id="RHEA:42276"/>
        <dbReference type="Rhea" id="RHEA-COMP:9623"/>
        <dbReference type="Rhea" id="RHEA-COMP:17148"/>
        <dbReference type="ChEBI" id="CHEBI:15378"/>
        <dbReference type="ChEBI" id="CHEBI:16526"/>
        <dbReference type="ChEBI" id="CHEBI:57287"/>
        <dbReference type="ChEBI" id="CHEBI:78449"/>
        <dbReference type="ChEBI" id="CHEBI:88166"/>
        <dbReference type="ChEBI" id="CHEBI:167462"/>
        <dbReference type="EC" id="2.3.1.300"/>
    </reaction>
    <physiologicalReaction direction="left-to-right" evidence="11">
        <dbReference type="Rhea" id="RHEA:42277"/>
    </physiologicalReaction>
</comment>
<dbReference type="NCBIfam" id="TIGR00747">
    <property type="entry name" value="fabH"/>
    <property type="match status" value="1"/>
</dbReference>
<evidence type="ECO:0000256" key="11">
    <source>
        <dbReference type="ARBA" id="ARBA00052407"/>
    </source>
</evidence>
<keyword evidence="14" id="KW-0963">Cytoplasm</keyword>
<evidence type="ECO:0000256" key="2">
    <source>
        <dbReference type="ARBA" id="ARBA00008642"/>
    </source>
</evidence>
<dbReference type="UniPathway" id="UPA00094"/>
<evidence type="ECO:0000313" key="17">
    <source>
        <dbReference type="EMBL" id="PJJ30300.1"/>
    </source>
</evidence>
<comment type="pathway">
    <text evidence="1 14">Lipid metabolism; fatty acid biosynthesis.</text>
</comment>
<dbReference type="Pfam" id="PF08545">
    <property type="entry name" value="ACP_syn_III"/>
    <property type="match status" value="1"/>
</dbReference>
<feature type="active site" evidence="14">
    <location>
        <position position="252"/>
    </location>
</feature>
<feature type="active site" evidence="14">
    <location>
        <position position="116"/>
    </location>
</feature>
<dbReference type="InterPro" id="IPR004655">
    <property type="entry name" value="FabH"/>
</dbReference>
<dbReference type="CDD" id="cd00830">
    <property type="entry name" value="KAS_III"/>
    <property type="match status" value="1"/>
</dbReference>
<dbReference type="HAMAP" id="MF_01815">
    <property type="entry name" value="FabH"/>
    <property type="match status" value="1"/>
</dbReference>
<dbReference type="EMBL" id="PGET01000001">
    <property type="protein sequence ID" value="PJJ30300.1"/>
    <property type="molecule type" value="Genomic_DNA"/>
</dbReference>
<dbReference type="SUPFAM" id="SSF53901">
    <property type="entry name" value="Thiolase-like"/>
    <property type="match status" value="1"/>
</dbReference>
<dbReference type="Pfam" id="PF08541">
    <property type="entry name" value="ACP_syn_III_C"/>
    <property type="match status" value="1"/>
</dbReference>
<comment type="caution">
    <text evidence="17">The sequence shown here is derived from an EMBL/GenBank/DDBJ whole genome shotgun (WGS) entry which is preliminary data.</text>
</comment>
<comment type="domain">
    <text evidence="14">The last Arg residue of the ACP-binding site is essential for the weak association between ACP/AcpP and FabH.</text>
</comment>
<comment type="subunit">
    <text evidence="14">Homodimer.</text>
</comment>
<keyword evidence="3 14" id="KW-0444">Lipid biosynthesis</keyword>
<dbReference type="GO" id="GO:0006633">
    <property type="term" value="P:fatty acid biosynthetic process"/>
    <property type="evidence" value="ECO:0007669"/>
    <property type="project" value="UniProtKB-UniRule"/>
</dbReference>
<evidence type="ECO:0000256" key="14">
    <source>
        <dbReference type="HAMAP-Rule" id="MF_01815"/>
    </source>
</evidence>
<organism evidence="17 18">
    <name type="scientific">[Clostridium] celerecrescens 18A</name>
    <dbReference type="NCBI Taxonomy" id="1286362"/>
    <lineage>
        <taxon>Bacteria</taxon>
        <taxon>Bacillati</taxon>
        <taxon>Bacillota</taxon>
        <taxon>Clostridia</taxon>
        <taxon>Lachnospirales</taxon>
        <taxon>Lachnospiraceae</taxon>
        <taxon>Lacrimispora</taxon>
    </lineage>
</organism>
<keyword evidence="5 14" id="KW-0276">Fatty acid metabolism</keyword>
<comment type="similarity">
    <text evidence="2 14">Belongs to the thiolase-like superfamily. FabH family.</text>
</comment>
<feature type="domain" description="Beta-ketoacyl-[acyl-carrier-protein] synthase III N-terminal" evidence="16">
    <location>
        <begin position="110"/>
        <end position="186"/>
    </location>
</feature>
<comment type="subcellular location">
    <subcellularLocation>
        <location evidence="14">Cytoplasm</location>
    </subcellularLocation>
</comment>
<evidence type="ECO:0000313" key="18">
    <source>
        <dbReference type="Proteomes" id="UP000231092"/>
    </source>
</evidence>
<evidence type="ECO:0000256" key="5">
    <source>
        <dbReference type="ARBA" id="ARBA00022832"/>
    </source>
</evidence>
<feature type="region of interest" description="ACP-binding" evidence="14">
    <location>
        <begin position="253"/>
        <end position="257"/>
    </location>
</feature>
<evidence type="ECO:0000256" key="6">
    <source>
        <dbReference type="ARBA" id="ARBA00023098"/>
    </source>
</evidence>
<evidence type="ECO:0000256" key="3">
    <source>
        <dbReference type="ARBA" id="ARBA00022516"/>
    </source>
</evidence>
<comment type="catalytic activity">
    <reaction evidence="12">
        <text>2-methylpropanoyl-CoA + malonyl-[ACP] + H(+) = 4-methyl-3-oxopentanoyl-[ACP] + CO2 + CoA</text>
        <dbReference type="Rhea" id="RHEA:42268"/>
        <dbReference type="Rhea" id="RHEA-COMP:9623"/>
        <dbReference type="Rhea" id="RHEA-COMP:9940"/>
        <dbReference type="ChEBI" id="CHEBI:15378"/>
        <dbReference type="ChEBI" id="CHEBI:16526"/>
        <dbReference type="ChEBI" id="CHEBI:57287"/>
        <dbReference type="ChEBI" id="CHEBI:57338"/>
        <dbReference type="ChEBI" id="CHEBI:78449"/>
        <dbReference type="ChEBI" id="CHEBI:78820"/>
        <dbReference type="EC" id="2.3.1.300"/>
    </reaction>
    <physiologicalReaction direction="left-to-right" evidence="12">
        <dbReference type="Rhea" id="RHEA:42269"/>
    </physiologicalReaction>
</comment>
<comment type="function">
    <text evidence="14">Catalyzes the condensation reaction of fatty acid synthesis by the addition to an acyl acceptor of two carbons from malonyl-ACP. Catalyzes the first condensation reaction which initiates fatty acid synthesis and may therefore play a role in governing the total rate of fatty acid production. Possesses both acetoacetyl-ACP synthase and acetyl transacylase activities. Its substrate specificity determines the biosynthesis of branched-chain and/or straight-chain of fatty acids.</text>
</comment>
<dbReference type="AlphaFoldDB" id="A0A2M8ZA31"/>
<protein>
    <recommendedName>
        <fullName evidence="14">Beta-ketoacyl-[acyl-carrier-protein] synthase III</fullName>
        <shortName evidence="14">Beta-ketoacyl-ACP synthase III</shortName>
        <shortName evidence="14">KAS III</shortName>
        <ecNumber evidence="14">2.3.1.180</ecNumber>
    </recommendedName>
    <alternativeName>
        <fullName evidence="14">3-oxoacyl-[acyl-carrier-protein] synthase 3</fullName>
    </alternativeName>
    <alternativeName>
        <fullName evidence="14">3-oxoacyl-[acyl-carrier-protein] synthase III</fullName>
    </alternativeName>
</protein>
<dbReference type="NCBIfam" id="NF006829">
    <property type="entry name" value="PRK09352.1"/>
    <property type="match status" value="1"/>
</dbReference>
<feature type="domain" description="Beta-ketoacyl-[acyl-carrier-protein] synthase III C-terminal" evidence="15">
    <location>
        <begin position="237"/>
        <end position="325"/>
    </location>
</feature>
<dbReference type="EC" id="2.3.1.180" evidence="14"/>
<evidence type="ECO:0000256" key="10">
    <source>
        <dbReference type="ARBA" id="ARBA00051096"/>
    </source>
</evidence>
<evidence type="ECO:0000256" key="12">
    <source>
        <dbReference type="ARBA" id="ARBA00052467"/>
    </source>
</evidence>
<evidence type="ECO:0000256" key="1">
    <source>
        <dbReference type="ARBA" id="ARBA00005194"/>
    </source>
</evidence>
<dbReference type="Proteomes" id="UP000231092">
    <property type="component" value="Unassembled WGS sequence"/>
</dbReference>
<evidence type="ECO:0000256" key="9">
    <source>
        <dbReference type="ARBA" id="ARBA00023315"/>
    </source>
</evidence>
<dbReference type="InterPro" id="IPR013751">
    <property type="entry name" value="ACP_syn_III_N"/>
</dbReference>
<keyword evidence="8 14" id="KW-0511">Multifunctional enzyme</keyword>
<evidence type="ECO:0000256" key="4">
    <source>
        <dbReference type="ARBA" id="ARBA00022679"/>
    </source>
</evidence>
<evidence type="ECO:0000259" key="16">
    <source>
        <dbReference type="Pfam" id="PF08545"/>
    </source>
</evidence>
<name>A0A2M8ZA31_9FIRM</name>
<dbReference type="GO" id="GO:0033818">
    <property type="term" value="F:beta-ketoacyl-acyl-carrier-protein synthase III activity"/>
    <property type="evidence" value="ECO:0007669"/>
    <property type="project" value="UniProtKB-UniRule"/>
</dbReference>
<evidence type="ECO:0000259" key="15">
    <source>
        <dbReference type="Pfam" id="PF08541"/>
    </source>
</evidence>
<evidence type="ECO:0000256" key="13">
    <source>
        <dbReference type="ARBA" id="ARBA00052985"/>
    </source>
</evidence>
<proteinExistence type="inferred from homology"/>
<keyword evidence="6 14" id="KW-0443">Lipid metabolism</keyword>
<dbReference type="Gene3D" id="3.40.47.10">
    <property type="match status" value="1"/>
</dbReference>
<evidence type="ECO:0000256" key="7">
    <source>
        <dbReference type="ARBA" id="ARBA00023160"/>
    </source>
</evidence>
<feature type="active site" evidence="14">
    <location>
        <position position="282"/>
    </location>
</feature>
<comment type="catalytic activity">
    <reaction evidence="13">
        <text>3-methylbutanoyl-CoA + malonyl-[ACP] + H(+) = 5-methyl-3-oxohexanoyl-[ACP] + CO2 + CoA</text>
        <dbReference type="Rhea" id="RHEA:42272"/>
        <dbReference type="Rhea" id="RHEA-COMP:9623"/>
        <dbReference type="Rhea" id="RHEA-COMP:9941"/>
        <dbReference type="ChEBI" id="CHEBI:15378"/>
        <dbReference type="ChEBI" id="CHEBI:16526"/>
        <dbReference type="ChEBI" id="CHEBI:57287"/>
        <dbReference type="ChEBI" id="CHEBI:57345"/>
        <dbReference type="ChEBI" id="CHEBI:78449"/>
        <dbReference type="ChEBI" id="CHEBI:78822"/>
        <dbReference type="EC" id="2.3.1.300"/>
    </reaction>
    <physiologicalReaction direction="left-to-right" evidence="13">
        <dbReference type="Rhea" id="RHEA:42273"/>
    </physiologicalReaction>
</comment>
<accession>A0A2M8ZA31</accession>
<dbReference type="FunFam" id="3.40.47.10:FF:000004">
    <property type="entry name" value="3-oxoacyl-[acyl-carrier-protein] synthase 3"/>
    <property type="match status" value="1"/>
</dbReference>
<evidence type="ECO:0000256" key="8">
    <source>
        <dbReference type="ARBA" id="ARBA00023268"/>
    </source>
</evidence>
<dbReference type="PANTHER" id="PTHR43091:SF1">
    <property type="entry name" value="BETA-KETOACYL-[ACYL-CARRIER-PROTEIN] SYNTHASE III, CHLOROPLASTIC"/>
    <property type="match status" value="1"/>
</dbReference>
<dbReference type="PANTHER" id="PTHR43091">
    <property type="entry name" value="3-OXOACYL-[ACYL-CARRIER-PROTEIN] SYNTHASE"/>
    <property type="match status" value="1"/>
</dbReference>
<keyword evidence="4 14" id="KW-0808">Transferase</keyword>
<sequence length="325" mass="34758">MGEFMTTRIIGTGSAVPEQVVTNDDLAGVVDTSDEWIRTRTGIKERRIASAESGTSDLAIQAAKEALINAGVSADELDIIILATSSADCCFPSGACEVQAAIGASRAAAFDLSAACSGFVYALNTVHAFFKAGIYRTGLVIGADTLSKLIDWNDRSTCVLFGDGAGAAVVRAEEKGILHMTMGADGTRGNALECGGRTTGNFLTGKKPELGYMTMDGQEVFKFAVKTVPESIKQVVEESGTDMEEIKYFILHQANYRIFESIAKRLKIPMEKFPTNLERFGNTSGATIPILLDEMNREGKLQRGDKLVLAGFGAGLTWGATLLEW</sequence>
<keyword evidence="9 14" id="KW-0012">Acyltransferase</keyword>
<reference evidence="17 18" key="1">
    <citation type="submission" date="2017-11" db="EMBL/GenBank/DDBJ databases">
        <title>Understudied soil microbes with underappreciated capabilities: Untangling the Clostridium saccharolyticum group.</title>
        <authorList>
            <person name="Leschine S."/>
        </authorList>
    </citation>
    <scope>NUCLEOTIDE SEQUENCE [LARGE SCALE GENOMIC DNA]</scope>
    <source>
        <strain evidence="17 18">18A</strain>
    </source>
</reference>
<dbReference type="GO" id="GO:0005737">
    <property type="term" value="C:cytoplasm"/>
    <property type="evidence" value="ECO:0007669"/>
    <property type="project" value="UniProtKB-SubCell"/>
</dbReference>
<comment type="catalytic activity">
    <reaction evidence="10">
        <text>malonyl-[ACP] + acetyl-CoA + H(+) = 3-oxobutanoyl-[ACP] + CO2 + CoA</text>
        <dbReference type="Rhea" id="RHEA:12080"/>
        <dbReference type="Rhea" id="RHEA-COMP:9623"/>
        <dbReference type="Rhea" id="RHEA-COMP:9625"/>
        <dbReference type="ChEBI" id="CHEBI:15378"/>
        <dbReference type="ChEBI" id="CHEBI:16526"/>
        <dbReference type="ChEBI" id="CHEBI:57287"/>
        <dbReference type="ChEBI" id="CHEBI:57288"/>
        <dbReference type="ChEBI" id="CHEBI:78449"/>
        <dbReference type="ChEBI" id="CHEBI:78450"/>
        <dbReference type="EC" id="2.3.1.180"/>
    </reaction>
    <physiologicalReaction direction="left-to-right" evidence="10">
        <dbReference type="Rhea" id="RHEA:12081"/>
    </physiologicalReaction>
</comment>
<gene>
    <name evidence="14" type="primary">fabH</name>
    <name evidence="17" type="ORF">H171_3889</name>
</gene>